<feature type="compositionally biased region" description="Polar residues" evidence="1">
    <location>
        <begin position="50"/>
        <end position="64"/>
    </location>
</feature>
<feature type="region of interest" description="Disordered" evidence="1">
    <location>
        <begin position="1"/>
        <end position="70"/>
    </location>
</feature>
<feature type="compositionally biased region" description="Basic residues" evidence="1">
    <location>
        <begin position="34"/>
        <end position="44"/>
    </location>
</feature>
<proteinExistence type="predicted"/>
<evidence type="ECO:0000313" key="2">
    <source>
        <dbReference type="EMBL" id="KAJ1139777.1"/>
    </source>
</evidence>
<reference evidence="2" key="1">
    <citation type="journal article" date="2022" name="bioRxiv">
        <title>Sequencing and chromosome-scale assembly of the giantPleurodeles waltlgenome.</title>
        <authorList>
            <person name="Brown T."/>
            <person name="Elewa A."/>
            <person name="Iarovenko S."/>
            <person name="Subramanian E."/>
            <person name="Araus A.J."/>
            <person name="Petzold A."/>
            <person name="Susuki M."/>
            <person name="Suzuki K.-i.T."/>
            <person name="Hayashi T."/>
            <person name="Toyoda A."/>
            <person name="Oliveira C."/>
            <person name="Osipova E."/>
            <person name="Leigh N.D."/>
            <person name="Simon A."/>
            <person name="Yun M.H."/>
        </authorList>
    </citation>
    <scope>NUCLEOTIDE SEQUENCE</scope>
    <source>
        <strain evidence="2">20211129_DDA</strain>
        <tissue evidence="2">Liver</tissue>
    </source>
</reference>
<dbReference type="AlphaFoldDB" id="A0AAV7QJZ3"/>
<protein>
    <submittedName>
        <fullName evidence="2">Uncharacterized protein</fullName>
    </submittedName>
</protein>
<comment type="caution">
    <text evidence="2">The sequence shown here is derived from an EMBL/GenBank/DDBJ whole genome shotgun (WGS) entry which is preliminary data.</text>
</comment>
<sequence length="143" mass="15369">MFLGPLPPQPTDPNRSSRAEAGNKPSSCLSSPKHLLRLKKKKASRGPEGRNTTAQNSCSTTFNESKMAGAARERRGLDLATLSAYFIRIEGPGVVALISGGPEEISLQRGLRALTGYWPRSAVLVGAVCHIFPEGTTNHWALE</sequence>
<name>A0AAV7QJZ3_PLEWA</name>
<keyword evidence="3" id="KW-1185">Reference proteome</keyword>
<organism evidence="2 3">
    <name type="scientific">Pleurodeles waltl</name>
    <name type="common">Iberian ribbed newt</name>
    <dbReference type="NCBI Taxonomy" id="8319"/>
    <lineage>
        <taxon>Eukaryota</taxon>
        <taxon>Metazoa</taxon>
        <taxon>Chordata</taxon>
        <taxon>Craniata</taxon>
        <taxon>Vertebrata</taxon>
        <taxon>Euteleostomi</taxon>
        <taxon>Amphibia</taxon>
        <taxon>Batrachia</taxon>
        <taxon>Caudata</taxon>
        <taxon>Salamandroidea</taxon>
        <taxon>Salamandridae</taxon>
        <taxon>Pleurodelinae</taxon>
        <taxon>Pleurodeles</taxon>
    </lineage>
</organism>
<dbReference type="Proteomes" id="UP001066276">
    <property type="component" value="Chromosome 6"/>
</dbReference>
<accession>A0AAV7QJZ3</accession>
<gene>
    <name evidence="2" type="ORF">NDU88_006142</name>
</gene>
<evidence type="ECO:0000313" key="3">
    <source>
        <dbReference type="Proteomes" id="UP001066276"/>
    </source>
</evidence>
<evidence type="ECO:0000256" key="1">
    <source>
        <dbReference type="SAM" id="MobiDB-lite"/>
    </source>
</evidence>
<dbReference type="EMBL" id="JANPWB010000010">
    <property type="protein sequence ID" value="KAJ1139777.1"/>
    <property type="molecule type" value="Genomic_DNA"/>
</dbReference>
<feature type="compositionally biased region" description="Pro residues" evidence="1">
    <location>
        <begin position="1"/>
        <end position="11"/>
    </location>
</feature>